<evidence type="ECO:0000313" key="9">
    <source>
        <dbReference type="Proteomes" id="UP001620295"/>
    </source>
</evidence>
<evidence type="ECO:0000256" key="3">
    <source>
        <dbReference type="ARBA" id="ARBA00022553"/>
    </source>
</evidence>
<dbReference type="InterPro" id="IPR000873">
    <property type="entry name" value="AMP-dep_synth/lig_dom"/>
</dbReference>
<dbReference type="PROSITE" id="PS50075">
    <property type="entry name" value="CARRIER"/>
    <property type="match status" value="2"/>
</dbReference>
<feature type="compositionally biased region" description="Basic and acidic residues" evidence="6">
    <location>
        <begin position="591"/>
        <end position="609"/>
    </location>
</feature>
<feature type="compositionally biased region" description="Basic and acidic residues" evidence="6">
    <location>
        <begin position="964"/>
        <end position="973"/>
    </location>
</feature>
<proteinExistence type="predicted"/>
<dbReference type="InterPro" id="IPR001242">
    <property type="entry name" value="Condensation_dom"/>
</dbReference>
<evidence type="ECO:0000256" key="2">
    <source>
        <dbReference type="ARBA" id="ARBA00022450"/>
    </source>
</evidence>
<comment type="caution">
    <text evidence="8">The sequence shown here is derived from an EMBL/GenBank/DDBJ whole genome shotgun (WGS) entry which is preliminary data.</text>
</comment>
<dbReference type="Pfam" id="PF00668">
    <property type="entry name" value="Condensation"/>
    <property type="match status" value="4"/>
</dbReference>
<dbReference type="Gene3D" id="2.30.38.10">
    <property type="entry name" value="Luciferase, Domain 3"/>
    <property type="match status" value="1"/>
</dbReference>
<keyword evidence="9" id="KW-1185">Reference proteome</keyword>
<dbReference type="InterPro" id="IPR045851">
    <property type="entry name" value="AMP-bd_C_sf"/>
</dbReference>
<dbReference type="NCBIfam" id="TIGR01720">
    <property type="entry name" value="NRPS-para261"/>
    <property type="match status" value="2"/>
</dbReference>
<dbReference type="InterPro" id="IPR010060">
    <property type="entry name" value="NRPS_synth"/>
</dbReference>
<dbReference type="SUPFAM" id="SSF52777">
    <property type="entry name" value="CoA-dependent acyltransferases"/>
    <property type="match status" value="8"/>
</dbReference>
<dbReference type="InterPro" id="IPR009081">
    <property type="entry name" value="PP-bd_ACP"/>
</dbReference>
<feature type="region of interest" description="Disordered" evidence="6">
    <location>
        <begin position="2606"/>
        <end position="2633"/>
    </location>
</feature>
<dbReference type="RefSeq" id="WP_404745350.1">
    <property type="nucleotide sequence ID" value="NZ_JBJDQH010000001.1"/>
</dbReference>
<dbReference type="SUPFAM" id="SSF47336">
    <property type="entry name" value="ACP-like"/>
    <property type="match status" value="2"/>
</dbReference>
<keyword evidence="2" id="KW-0596">Phosphopantetheine</keyword>
<evidence type="ECO:0000256" key="4">
    <source>
        <dbReference type="ARBA" id="ARBA00022737"/>
    </source>
</evidence>
<dbReference type="PANTHER" id="PTHR45527">
    <property type="entry name" value="NONRIBOSOMAL PEPTIDE SYNTHETASE"/>
    <property type="match status" value="1"/>
</dbReference>
<protein>
    <submittedName>
        <fullName evidence="8">Amino acid adenylation domain-containing protein</fullName>
    </submittedName>
</protein>
<dbReference type="CDD" id="cd17643">
    <property type="entry name" value="A_NRPS_Cytc1-like"/>
    <property type="match status" value="1"/>
</dbReference>
<organism evidence="8 9">
    <name type="scientific">Streptomyces milbemycinicus</name>
    <dbReference type="NCBI Taxonomy" id="476552"/>
    <lineage>
        <taxon>Bacteria</taxon>
        <taxon>Bacillati</taxon>
        <taxon>Actinomycetota</taxon>
        <taxon>Actinomycetes</taxon>
        <taxon>Kitasatosporales</taxon>
        <taxon>Streptomycetaceae</taxon>
        <taxon>Streptomyces</taxon>
    </lineage>
</organism>
<dbReference type="InterPro" id="IPR020845">
    <property type="entry name" value="AMP-binding_CS"/>
</dbReference>
<evidence type="ECO:0000259" key="7">
    <source>
        <dbReference type="PROSITE" id="PS50075"/>
    </source>
</evidence>
<dbReference type="InterPro" id="IPR025110">
    <property type="entry name" value="AMP-bd_C"/>
</dbReference>
<feature type="domain" description="Carrier" evidence="7">
    <location>
        <begin position="2535"/>
        <end position="2609"/>
    </location>
</feature>
<reference evidence="8 9" key="1">
    <citation type="submission" date="2024-11" db="EMBL/GenBank/DDBJ databases">
        <title>The Natural Products Discovery Center: Release of the First 8490 Sequenced Strains for Exploring Actinobacteria Biosynthetic Diversity.</title>
        <authorList>
            <person name="Kalkreuter E."/>
            <person name="Kautsar S.A."/>
            <person name="Yang D."/>
            <person name="Bader C.D."/>
            <person name="Teijaro C.N."/>
            <person name="Fluegel L."/>
            <person name="Davis C.M."/>
            <person name="Simpson J.R."/>
            <person name="Lauterbach L."/>
            <person name="Steele A.D."/>
            <person name="Gui C."/>
            <person name="Meng S."/>
            <person name="Li G."/>
            <person name="Viehrig K."/>
            <person name="Ye F."/>
            <person name="Su P."/>
            <person name="Kiefer A.F."/>
            <person name="Nichols A."/>
            <person name="Cepeda A.J."/>
            <person name="Yan W."/>
            <person name="Fan B."/>
            <person name="Jiang Y."/>
            <person name="Adhikari A."/>
            <person name="Zheng C.-J."/>
            <person name="Schuster L."/>
            <person name="Cowan T.M."/>
            <person name="Smanski M.J."/>
            <person name="Chevrette M.G."/>
            <person name="De Carvalho L.P.S."/>
            <person name="Shen B."/>
        </authorList>
    </citation>
    <scope>NUCLEOTIDE SEQUENCE [LARGE SCALE GENOMIC DNA]</scope>
    <source>
        <strain evidence="8 9">NPDC020863</strain>
    </source>
</reference>
<dbReference type="PROSITE" id="PS00455">
    <property type="entry name" value="AMP_BINDING"/>
    <property type="match status" value="2"/>
</dbReference>
<dbReference type="EMBL" id="JBJDQH010000001">
    <property type="protein sequence ID" value="MFK4263413.1"/>
    <property type="molecule type" value="Genomic_DNA"/>
</dbReference>
<dbReference type="InterPro" id="IPR042099">
    <property type="entry name" value="ANL_N_sf"/>
</dbReference>
<gene>
    <name evidence="8" type="ORF">ACI2L5_00525</name>
</gene>
<dbReference type="Pfam" id="PF13193">
    <property type="entry name" value="AMP-binding_C"/>
    <property type="match status" value="2"/>
</dbReference>
<dbReference type="Gene3D" id="3.30.300.30">
    <property type="match status" value="2"/>
</dbReference>
<dbReference type="Gene3D" id="3.40.50.980">
    <property type="match status" value="2"/>
</dbReference>
<dbReference type="InterPro" id="IPR006162">
    <property type="entry name" value="Ppantetheine_attach_site"/>
</dbReference>
<dbReference type="Gene3D" id="3.30.559.10">
    <property type="entry name" value="Chloramphenicol acetyltransferase-like domain"/>
    <property type="match status" value="4"/>
</dbReference>
<dbReference type="NCBIfam" id="TIGR01733">
    <property type="entry name" value="AA-adenyl-dom"/>
    <property type="match status" value="2"/>
</dbReference>
<feature type="region of interest" description="Disordered" evidence="6">
    <location>
        <begin position="950"/>
        <end position="973"/>
    </location>
</feature>
<name>A0ABW8LD51_9ACTN</name>
<sequence>MPANGPAPGIPLAAQREFWIAHSLRPDSAAYNIGEYIEMRGRLRFDLFESALRRTFAECTALAVRFIADEAGPRWAAKGRDDFLLVRVDLTAEADPRAAAGRWMAEFLARPVPLPDGELVAHAVIQLADDLYYWCSRYHHILVDGFSGPLIAHRVAGVYSALDAGEEIPPSPFGDFGRLLTEEAEYRASEAFVRDRDYWLEKLRDLPEPVSLTRRHAPASGFTRASDRLSPQDLLALDRVCERARIHRSAMLFALAALYLHRMTGEPEVVLGLVVAARTTPTARTTPAVLSNVLPVRLSPRPDMTVEELARTAQKAMRSALAHQRYRAADMARLVSSDDQPAPLYSMIVNIMSFDYDLRFGPHPAVAHNLSTGPVEDLALAFTDHLDGRGLTVDLDANAAVWGAAEARGHGERISRLLRTVAAGGSGMSLAEVSLLSDRERGSLLRKATEAAVVVPDATADELYERQARLHPDHPAVLSGSAELSYAELNTRANRLARALIERGVGPETPVALALQRSVEFVVAVLAVWKAGGAFLPVDPHYPPARVEFMLSDARPALTLTTTAHARTIGHLPGDRLLLDAPETVRDLAGRDPADVRDEERNAPLDPRHPAYVVYTSGSTGTPKGVVVTHAGLPSLVHTQRTRFGVGPRSRVLQFASPSFDSAVWELTAALLSGGCLVIGADGAPPAGPELPGLITGLGVTHAVLPPAVLASLDRGTLPAGLRLMSVGEALPQALAADWAADTVLLNGYGPTEATICAAMSGPLGGEGTPPIGSSAANSAAYVLDAALRPVPVGTVGELWLSGPGLARGYLNRPGQTAQRFVANPYGPPGSRLYRTGDLVRRREEDHQLEYVGRADGQVKVRGLRIEVGEIEAVLAGHPAVRRAVVTADEIRPGVTRLLAHVLPEPDTGHATAAALPAELMARATGGLPDFMVPAQIVLVDQLPLSPNGKLDRAALPKPQPAEDTERRAPRTDREELFHELFTDILGLDHVGVDESFFALGGDSILSLTLVSRARAAGLAISPREVFEHRSVAALAQAARFATDTAHGEGPHTTDDSGELSPTPIIRWLTGLGPDAVKEFHQSVLVRVPGDLRQDHLAGALDTLLDRHAALRLRLGAGEGGALEIVPRGAVRGHECLTRVPAGDVSPDNNDTARWRRTVEAASDAARGQLDPEKGVLLRAVWFDSGPDRPGRLLVLIHHLAVDGVSWRVLLRDLADAWAAAAEDRPLATPGPVTSLRRWSRLLTEGAQHEARTAELPLWENILDGADPLLGPRPLDPARDTATSARMLSLSLPADATAALLTSVPERYHTGINDVLLTALSLAVVEWRRRRGIGDTGDVLLELEGHGREHLADGVDLSQTVGWFTSMFPARLTPGTLDWAEVTAGSAALGTAVKTVKEQLAALPDHGIGYGMLRYLNPDAARQLAGHTGPQIGFNYLGRFTVSDGSDWLPDPDPDFGALRGGFPPGMPLPHTLALNAHTEDREDGPRLTAVWIWAGELLDEAAVQELADAWFAALTGLVTHAQHAKHTAHRGHTPSDFPLVSLSMAEVERLERTVPDLADIWPVSSLQQGLLFHAVYDDTAHDDYVVRFGLDLAGDVDPARLRTATEGLFARHPGLRACFVREGLAEPVQAIPARVAPEWREHDLSRLDGPAREAELARLLDADSGRRVPVDTAPLARFMLLRLGADSYRLILTSHHLLLDGWSMALLSRELLALYDAGNDPDDPHALAALPVPRPYSAYLSWLKGQNTQAGLDAWHTALSGVAGPTLAANPDTPATAATRRHVLELTAEQTATLTAYARRHGLTLNTVVQGAWAIVLGWLTGRDDVVFGVTVSGRPPEIDGIDTMVGLFINTVPARVRLRPDETFPELLTRVQDEQARLLDHHHIGLTDIQRRTGTGRLFDTLLVYENYPHDPDALRSASERLTVTGVHPEDGTHYPLSVVALPGERLRIHVNYCPDTVGSSRASAAADAMEHLLTGPSGMPGAAEAPVARLLTAAAPQPAAGGVRCEETLPERFEAQVRATPHNIAVVDGRRSLTYAELNDRANRLARLLTGHGAGPERVVALAVDRRAELVVALLAVLKSGATYLPVDPAYPRERIGFILADAAPVCVIATTDTAAALPDGLGVPVVELDAPRVTSAMRDLAPTDLTDADRGGPLTPAHGAYIIYTSGSTGRPKGVLIPHENVIRLFTSTDHLFGFGEDDVWTLFHSYAFDFSVWEIWGPLLYGGSLVIVDHTVTRSPGEFLELLVERGVTVLNQTPSAFYQLLGADRDRPELGARLALRYVVFGGERLDVSRLGDWYSRHPENAPRLVNMYGITETTVHVTHTELVRADAARDGSVSPIGRQIPDLRLYVLDHLLRPVPPGSVGELYVAGPGLARGYAGRSALTAERFVADPFGAPGERMYRTGDLARQGGDSGLEYVGRADGQVKLRGFRIEVGEIESALTAFDQVARAAVVLREDRPGRPALVAYLVAEPGATLPGAAELAALAAARLPVHMVPSAFVEMPELPLTVNGKLDRAALPAPDFTAASTAARPRTPVEETLCSLMSEALGVGGVGVDDDFFLMGGDSIVSMRFADMARHAGLALRPRDVAEGRTVAALAAIAERSAPRRGPAGEGRHRDGGGAGDGVGELPATPIIRRMWDVEGPIDAYHLSMAVRVPADARAEHLTAALQALVDRHDALRMRQQDDQGRRALEIAEPGSARVADCFTHQVIQVADEAEWPPALAEASFRHQARLDPGSGRTLQAVWLDPGPERPGRLLILLHHLVVDGVSWRFLLPDLARAYEAVAAGRRPDLRAPATSYRRWARHLVEEAVEPAREKELEMWTRMFEPKRPTLGTRRLDPRTDTLASARMVLLDLPEEDTATLLAVPGALGVDLRDVLYASFAVAYARWRGDEGTGVLVDLQAHGREFLADGVDPSSTVGWFTAQFPFVLDPGEISEEQLDASGAALTEGAARVGAQLAALPDNGIGYGLLRYLNPRTAPRLSALGDPQVSVNYLGRFQVGESSALWTPTGEAGSAMGGGADAGAPLERTLTLTVAVEDRERGARLAARWIWPSGVLEDDHVAELARRWFDVLRRYAGHTRAARTQAP</sequence>
<dbReference type="Gene3D" id="1.10.1200.10">
    <property type="entry name" value="ACP-like"/>
    <property type="match status" value="2"/>
</dbReference>
<accession>A0ABW8LD51</accession>
<feature type="region of interest" description="Disordered" evidence="6">
    <location>
        <begin position="591"/>
        <end position="611"/>
    </location>
</feature>
<evidence type="ECO:0000256" key="1">
    <source>
        <dbReference type="ARBA" id="ARBA00001957"/>
    </source>
</evidence>
<feature type="domain" description="Carrier" evidence="7">
    <location>
        <begin position="969"/>
        <end position="1043"/>
    </location>
</feature>
<keyword evidence="3" id="KW-0597">Phosphoprotein</keyword>
<evidence type="ECO:0000256" key="6">
    <source>
        <dbReference type="SAM" id="MobiDB-lite"/>
    </source>
</evidence>
<keyword evidence="5" id="KW-0045">Antibiotic biosynthesis</keyword>
<dbReference type="Pfam" id="PF00550">
    <property type="entry name" value="PP-binding"/>
    <property type="match status" value="2"/>
</dbReference>
<keyword evidence="4" id="KW-0677">Repeat</keyword>
<dbReference type="InterPro" id="IPR036736">
    <property type="entry name" value="ACP-like_sf"/>
</dbReference>
<dbReference type="Proteomes" id="UP001620295">
    <property type="component" value="Unassembled WGS sequence"/>
</dbReference>
<dbReference type="PANTHER" id="PTHR45527:SF14">
    <property type="entry name" value="PLIPASTATIN SYNTHASE SUBUNIT B"/>
    <property type="match status" value="1"/>
</dbReference>
<dbReference type="Gene3D" id="3.40.50.12780">
    <property type="entry name" value="N-terminal domain of ligase-like"/>
    <property type="match status" value="1"/>
</dbReference>
<dbReference type="SUPFAM" id="SSF56801">
    <property type="entry name" value="Acetyl-CoA synthetase-like"/>
    <property type="match status" value="2"/>
</dbReference>
<dbReference type="PROSITE" id="PS00012">
    <property type="entry name" value="PHOSPHOPANTETHEINE"/>
    <property type="match status" value="1"/>
</dbReference>
<dbReference type="InterPro" id="IPR020806">
    <property type="entry name" value="PKS_PP-bd"/>
</dbReference>
<evidence type="ECO:0000256" key="5">
    <source>
        <dbReference type="ARBA" id="ARBA00023194"/>
    </source>
</evidence>
<dbReference type="CDD" id="cd19543">
    <property type="entry name" value="DCL_NRPS"/>
    <property type="match status" value="1"/>
</dbReference>
<dbReference type="InterPro" id="IPR010071">
    <property type="entry name" value="AA_adenyl_dom"/>
</dbReference>
<evidence type="ECO:0000313" key="8">
    <source>
        <dbReference type="EMBL" id="MFK4263413.1"/>
    </source>
</evidence>
<comment type="cofactor">
    <cofactor evidence="1">
        <name>pantetheine 4'-phosphate</name>
        <dbReference type="ChEBI" id="CHEBI:47942"/>
    </cofactor>
</comment>
<dbReference type="SMART" id="SM00823">
    <property type="entry name" value="PKS_PP"/>
    <property type="match status" value="2"/>
</dbReference>
<dbReference type="Gene3D" id="3.30.559.30">
    <property type="entry name" value="Nonribosomal peptide synthetase, condensation domain"/>
    <property type="match status" value="4"/>
</dbReference>
<dbReference type="InterPro" id="IPR023213">
    <property type="entry name" value="CAT-like_dom_sf"/>
</dbReference>
<dbReference type="Pfam" id="PF00501">
    <property type="entry name" value="AMP-binding"/>
    <property type="match status" value="2"/>
</dbReference>